<dbReference type="AlphaFoldDB" id="A0A8H7PNS7"/>
<dbReference type="InterPro" id="IPR001083">
    <property type="entry name" value="Cu_fist_DNA-bd_dom"/>
</dbReference>
<dbReference type="Gene3D" id="3.90.430.10">
    <property type="entry name" value="Copper fist DNA-binding domain"/>
    <property type="match status" value="1"/>
</dbReference>
<keyword evidence="7" id="KW-0539">Nucleus</keyword>
<dbReference type="OrthoDB" id="2400571at2759"/>
<name>A0A8H7PNS7_9FUNG</name>
<evidence type="ECO:0000256" key="2">
    <source>
        <dbReference type="ARBA" id="ARBA00022723"/>
    </source>
</evidence>
<dbReference type="GO" id="GO:0005507">
    <property type="term" value="F:copper ion binding"/>
    <property type="evidence" value="ECO:0007669"/>
    <property type="project" value="InterPro"/>
</dbReference>
<proteinExistence type="predicted"/>
<feature type="region of interest" description="Disordered" evidence="8">
    <location>
        <begin position="196"/>
        <end position="230"/>
    </location>
</feature>
<feature type="non-terminal residue" evidence="10">
    <location>
        <position position="1"/>
    </location>
</feature>
<evidence type="ECO:0000256" key="7">
    <source>
        <dbReference type="ARBA" id="ARBA00023242"/>
    </source>
</evidence>
<keyword evidence="2" id="KW-0479">Metal-binding</keyword>
<dbReference type="Pfam" id="PF00649">
    <property type="entry name" value="Copper-fist"/>
    <property type="match status" value="1"/>
</dbReference>
<keyword evidence="6" id="KW-0804">Transcription</keyword>
<evidence type="ECO:0000256" key="8">
    <source>
        <dbReference type="SAM" id="MobiDB-lite"/>
    </source>
</evidence>
<feature type="compositionally biased region" description="Low complexity" evidence="8">
    <location>
        <begin position="207"/>
        <end position="216"/>
    </location>
</feature>
<keyword evidence="4" id="KW-0186">Copper</keyword>
<protein>
    <recommendedName>
        <fullName evidence="9">Copper-fist domain-containing protein</fullName>
    </recommendedName>
</protein>
<dbReference type="PRINTS" id="PR00617">
    <property type="entry name" value="COPPERFIST"/>
</dbReference>
<evidence type="ECO:0000313" key="11">
    <source>
        <dbReference type="Proteomes" id="UP000612746"/>
    </source>
</evidence>
<accession>A0A8H7PNS7</accession>
<evidence type="ECO:0000259" key="9">
    <source>
        <dbReference type="PROSITE" id="PS50073"/>
    </source>
</evidence>
<dbReference type="PANTHER" id="PTHR28088">
    <property type="entry name" value="TRANSCRIPTIONAL ACTIVATOR HAA1-RELATED"/>
    <property type="match status" value="1"/>
</dbReference>
<keyword evidence="11" id="KW-1185">Reference proteome</keyword>
<reference evidence="10" key="1">
    <citation type="submission" date="2020-12" db="EMBL/GenBank/DDBJ databases">
        <title>Metabolic potential, ecology and presence of endohyphal bacteria is reflected in genomic diversity of Mucoromycotina.</title>
        <authorList>
            <person name="Muszewska A."/>
            <person name="Okrasinska A."/>
            <person name="Steczkiewicz K."/>
            <person name="Drgas O."/>
            <person name="Orlowska M."/>
            <person name="Perlinska-Lenart U."/>
            <person name="Aleksandrzak-Piekarczyk T."/>
            <person name="Szatraj K."/>
            <person name="Zielenkiewicz U."/>
            <person name="Pilsyk S."/>
            <person name="Malc E."/>
            <person name="Mieczkowski P."/>
            <person name="Kruszewska J.S."/>
            <person name="Biernat P."/>
            <person name="Pawlowska J."/>
        </authorList>
    </citation>
    <scope>NUCLEOTIDE SEQUENCE</scope>
    <source>
        <strain evidence="10">WA0000051536</strain>
    </source>
</reference>
<evidence type="ECO:0000256" key="4">
    <source>
        <dbReference type="ARBA" id="ARBA00023008"/>
    </source>
</evidence>
<dbReference type="InterPro" id="IPR051763">
    <property type="entry name" value="Copper_Homeo_Regul"/>
</dbReference>
<evidence type="ECO:0000256" key="6">
    <source>
        <dbReference type="ARBA" id="ARBA00023163"/>
    </source>
</evidence>
<keyword evidence="3" id="KW-0862">Zinc</keyword>
<dbReference type="PANTHER" id="PTHR28088:SF5">
    <property type="entry name" value="TRANSCRIPTIONAL ACTIVATOR HAA1-RELATED"/>
    <property type="match status" value="1"/>
</dbReference>
<dbReference type="SMART" id="SM01090">
    <property type="entry name" value="Copper-fist"/>
    <property type="match status" value="1"/>
</dbReference>
<gene>
    <name evidence="10" type="ORF">INT44_008003</name>
</gene>
<dbReference type="GO" id="GO:0006878">
    <property type="term" value="P:intracellular copper ion homeostasis"/>
    <property type="evidence" value="ECO:0007669"/>
    <property type="project" value="TreeGrafter"/>
</dbReference>
<comment type="caution">
    <text evidence="10">The sequence shown here is derived from an EMBL/GenBank/DDBJ whole genome shotgun (WGS) entry which is preliminary data.</text>
</comment>
<dbReference type="InterPro" id="IPR036395">
    <property type="entry name" value="Cu_fist_DNA-bd_dom_sf"/>
</dbReference>
<keyword evidence="5" id="KW-0805">Transcription regulation</keyword>
<dbReference type="PROSITE" id="PS50073">
    <property type="entry name" value="COPPER_FIST_2"/>
    <property type="match status" value="1"/>
</dbReference>
<dbReference type="SMART" id="SM00412">
    <property type="entry name" value="Cu_FIST"/>
    <property type="match status" value="1"/>
</dbReference>
<dbReference type="GO" id="GO:0005634">
    <property type="term" value="C:nucleus"/>
    <property type="evidence" value="ECO:0007669"/>
    <property type="project" value="UniProtKB-SubCell"/>
</dbReference>
<dbReference type="GO" id="GO:0000981">
    <property type="term" value="F:DNA-binding transcription factor activity, RNA polymerase II-specific"/>
    <property type="evidence" value="ECO:0007669"/>
    <property type="project" value="TreeGrafter"/>
</dbReference>
<dbReference type="FunFam" id="3.90.430.10:FF:000001">
    <property type="entry name" value="Copper fist DNA-binding protein"/>
    <property type="match status" value="1"/>
</dbReference>
<evidence type="ECO:0000313" key="10">
    <source>
        <dbReference type="EMBL" id="KAG2177492.1"/>
    </source>
</evidence>
<dbReference type="Proteomes" id="UP000612746">
    <property type="component" value="Unassembled WGS sequence"/>
</dbReference>
<dbReference type="EMBL" id="JAEPRA010000012">
    <property type="protein sequence ID" value="KAG2177492.1"/>
    <property type="molecule type" value="Genomic_DNA"/>
</dbReference>
<dbReference type="GO" id="GO:0006879">
    <property type="term" value="P:intracellular iron ion homeostasis"/>
    <property type="evidence" value="ECO:0007669"/>
    <property type="project" value="TreeGrafter"/>
</dbReference>
<organism evidence="10 11">
    <name type="scientific">Umbelopsis vinacea</name>
    <dbReference type="NCBI Taxonomy" id="44442"/>
    <lineage>
        <taxon>Eukaryota</taxon>
        <taxon>Fungi</taxon>
        <taxon>Fungi incertae sedis</taxon>
        <taxon>Mucoromycota</taxon>
        <taxon>Mucoromycotina</taxon>
        <taxon>Umbelopsidomycetes</taxon>
        <taxon>Umbelopsidales</taxon>
        <taxon>Umbelopsidaceae</taxon>
        <taxon>Umbelopsis</taxon>
    </lineage>
</organism>
<feature type="domain" description="Copper-fist" evidence="9">
    <location>
        <begin position="1"/>
        <end position="39"/>
    </location>
</feature>
<dbReference type="GO" id="GO:0045944">
    <property type="term" value="P:positive regulation of transcription by RNA polymerase II"/>
    <property type="evidence" value="ECO:0007669"/>
    <property type="project" value="TreeGrafter"/>
</dbReference>
<comment type="subcellular location">
    <subcellularLocation>
        <location evidence="1">Nucleus</location>
    </subcellularLocation>
</comment>
<dbReference type="GO" id="GO:0000978">
    <property type="term" value="F:RNA polymerase II cis-regulatory region sequence-specific DNA binding"/>
    <property type="evidence" value="ECO:0007669"/>
    <property type="project" value="TreeGrafter"/>
</dbReference>
<dbReference type="SUPFAM" id="SSF57879">
    <property type="entry name" value="Zinc domain conserved in yeast copper-regulated transcription factors"/>
    <property type="match status" value="1"/>
</dbReference>
<evidence type="ECO:0000256" key="5">
    <source>
        <dbReference type="ARBA" id="ARBA00023015"/>
    </source>
</evidence>
<evidence type="ECO:0000256" key="1">
    <source>
        <dbReference type="ARBA" id="ARBA00004123"/>
    </source>
</evidence>
<evidence type="ECO:0000256" key="3">
    <source>
        <dbReference type="ARBA" id="ARBA00022833"/>
    </source>
</evidence>
<sequence>MYINDVKFACATCIKGHRSSHCTHADRPLFEIKKKGRPITQCSHCRDLRRNRQVHVKCVCMDRSQCKYFNVFSGHRGRKLNWRLAEPSLIATSASDSGDMEHASHCTCKRSKKKSLRRPIMSPQAVDIGIQNSNLQITPSSSPSLQEPASWSWALIAPKQETDDASYSAKDLVAPLPPIDNSNDYSFVFHKSIEPKKPYPRRRSSLSRRPSPISIIGPHNMTRVPSNDSSVKSEPVVVLGAEAFNLYSASTSNEALLQNQLSSSLQHTSEPIFSDLQTKAIESLDFSLNDLPDDLAMLIDSDQTEKNGGLQNDNSDDITNIPMSSASSISGEFTEDLANSFTFESAAELMAIFENDLTKHQQKQALSIQQRPSNQSCCGSFAPSSACCGDLSSPGESVCITITPMNGQSQPRRPSNRIVTCRCGPSCSCTGCLVHAGSNWMLDPYAGVPSSSCSSDEEDHLMLDEEIVNSSLPWLPNDA</sequence>